<dbReference type="Proteomes" id="UP001642409">
    <property type="component" value="Unassembled WGS sequence"/>
</dbReference>
<keyword evidence="1" id="KW-0175">Coiled coil</keyword>
<evidence type="ECO:0000313" key="3">
    <source>
        <dbReference type="EMBL" id="CAL6088659.1"/>
    </source>
</evidence>
<keyword evidence="4" id="KW-1185">Reference proteome</keyword>
<accession>A0AA86N7C0</accession>
<protein>
    <submittedName>
        <fullName evidence="3">Hypothetical_protein</fullName>
    </submittedName>
</protein>
<name>A0AA86N7C0_9EUKA</name>
<comment type="caution">
    <text evidence="2">The sequence shown here is derived from an EMBL/GenBank/DDBJ whole genome shotgun (WGS) entry which is preliminary data.</text>
</comment>
<sequence length="162" mass="19154">MEAFELKNQLFQLHELIQELKTKKQKELHSKSQINEVKKLQQQQNDLQNLCKKQQQELERLKKSQNNGIKETAIQSEGKNYKEEVKNIQKINQQVVKEATAIAQDYMVLAQNYNTLKQTNQLNEDKIIKYQQICDDAVLKVQQYLEDFNISALYQVINELKE</sequence>
<dbReference type="AlphaFoldDB" id="A0AA86N7C0"/>
<proteinExistence type="predicted"/>
<reference evidence="3 4" key="2">
    <citation type="submission" date="2024-07" db="EMBL/GenBank/DDBJ databases">
        <authorList>
            <person name="Akdeniz Z."/>
        </authorList>
    </citation>
    <scope>NUCLEOTIDE SEQUENCE [LARGE SCALE GENOMIC DNA]</scope>
</reference>
<evidence type="ECO:0000313" key="4">
    <source>
        <dbReference type="Proteomes" id="UP001642409"/>
    </source>
</evidence>
<evidence type="ECO:0000256" key="1">
    <source>
        <dbReference type="SAM" id="Coils"/>
    </source>
</evidence>
<reference evidence="2" key="1">
    <citation type="submission" date="2023-06" db="EMBL/GenBank/DDBJ databases">
        <authorList>
            <person name="Kurt Z."/>
        </authorList>
    </citation>
    <scope>NUCLEOTIDE SEQUENCE</scope>
</reference>
<feature type="coiled-coil region" evidence="1">
    <location>
        <begin position="30"/>
        <end position="67"/>
    </location>
</feature>
<evidence type="ECO:0000313" key="2">
    <source>
        <dbReference type="EMBL" id="CAI9913784.1"/>
    </source>
</evidence>
<dbReference type="EMBL" id="CATOUU010000036">
    <property type="protein sequence ID" value="CAI9913784.1"/>
    <property type="molecule type" value="Genomic_DNA"/>
</dbReference>
<gene>
    <name evidence="2" type="ORF">HINF_LOCUS1429</name>
    <name evidence="3" type="ORF">HINF_LOCUS64233</name>
</gene>
<organism evidence="2">
    <name type="scientific">Hexamita inflata</name>
    <dbReference type="NCBI Taxonomy" id="28002"/>
    <lineage>
        <taxon>Eukaryota</taxon>
        <taxon>Metamonada</taxon>
        <taxon>Diplomonadida</taxon>
        <taxon>Hexamitidae</taxon>
        <taxon>Hexamitinae</taxon>
        <taxon>Hexamita</taxon>
    </lineage>
</organism>
<dbReference type="EMBL" id="CAXDID020000410">
    <property type="protein sequence ID" value="CAL6088659.1"/>
    <property type="molecule type" value="Genomic_DNA"/>
</dbReference>